<name>A0ABS1FXZ2_9FLAO</name>
<proteinExistence type="predicted"/>
<protein>
    <submittedName>
        <fullName evidence="1">Uncharacterized protein</fullName>
    </submittedName>
</protein>
<evidence type="ECO:0000313" key="1">
    <source>
        <dbReference type="EMBL" id="MBK1897277.1"/>
    </source>
</evidence>
<keyword evidence="2" id="KW-1185">Reference proteome</keyword>
<comment type="caution">
    <text evidence="1">The sequence shown here is derived from an EMBL/GenBank/DDBJ whole genome shotgun (WGS) entry which is preliminary data.</text>
</comment>
<evidence type="ECO:0000313" key="2">
    <source>
        <dbReference type="Proteomes" id="UP000628669"/>
    </source>
</evidence>
<dbReference type="RefSeq" id="WP_200247350.1">
    <property type="nucleotide sequence ID" value="NZ_JAENHK010000010.1"/>
</dbReference>
<sequence length="207" mass="24396">MIKQYNNLSGKEITEQQALQSNEFVINFVDNLSNNLVKEEHHIINNQVSFIKYLIYDNESESVIFDYLSNKSEQFQIKKRVIIGNFVVDTNKNYSLQVGNGPLISKLVYNINDLEPEHFICIYVLDWQTNLPIPDRTKKYWYGIDKDGEKYEAIEFSYKEDGSLLEAIDKTPNHSDEQDWKYYDNFQELQSKKQVDLSYYVNSNLTS</sequence>
<gene>
    <name evidence="1" type="ORF">JHL15_16050</name>
</gene>
<organism evidence="1 2">
    <name type="scientific">Chryseobacterium paridis</name>
    <dbReference type="NCBI Taxonomy" id="2800328"/>
    <lineage>
        <taxon>Bacteria</taxon>
        <taxon>Pseudomonadati</taxon>
        <taxon>Bacteroidota</taxon>
        <taxon>Flavobacteriia</taxon>
        <taxon>Flavobacteriales</taxon>
        <taxon>Weeksellaceae</taxon>
        <taxon>Chryseobacterium group</taxon>
        <taxon>Chryseobacterium</taxon>
    </lineage>
</organism>
<accession>A0ABS1FXZ2</accession>
<dbReference type="Proteomes" id="UP000628669">
    <property type="component" value="Unassembled WGS sequence"/>
</dbReference>
<dbReference type="EMBL" id="JAENHK010000010">
    <property type="protein sequence ID" value="MBK1897277.1"/>
    <property type="molecule type" value="Genomic_DNA"/>
</dbReference>
<reference evidence="2" key="1">
    <citation type="submission" date="2021-01" db="EMBL/GenBank/DDBJ databases">
        <title>Genome public.</title>
        <authorList>
            <person name="Liu C."/>
            <person name="Sun Q."/>
        </authorList>
    </citation>
    <scope>NUCLEOTIDE SEQUENCE [LARGE SCALE GENOMIC DNA]</scope>
    <source>
        <strain evidence="2">YIM B02567</strain>
    </source>
</reference>